<protein>
    <submittedName>
        <fullName evidence="1">Uncharacterized protein</fullName>
    </submittedName>
</protein>
<organism evidence="1 2">
    <name type="scientific">Rickenella mellea</name>
    <dbReference type="NCBI Taxonomy" id="50990"/>
    <lineage>
        <taxon>Eukaryota</taxon>
        <taxon>Fungi</taxon>
        <taxon>Dikarya</taxon>
        <taxon>Basidiomycota</taxon>
        <taxon>Agaricomycotina</taxon>
        <taxon>Agaricomycetes</taxon>
        <taxon>Hymenochaetales</taxon>
        <taxon>Rickenellaceae</taxon>
        <taxon>Rickenella</taxon>
    </lineage>
</organism>
<dbReference type="AlphaFoldDB" id="A0A4Y7PS07"/>
<dbReference type="VEuPathDB" id="FungiDB:BD410DRAFT_831375"/>
<dbReference type="Gene3D" id="1.20.1280.50">
    <property type="match status" value="1"/>
</dbReference>
<dbReference type="SUPFAM" id="SSF52047">
    <property type="entry name" value="RNI-like"/>
    <property type="match status" value="1"/>
</dbReference>
<dbReference type="STRING" id="50990.A0A4Y7PS07"/>
<dbReference type="EMBL" id="ML170218">
    <property type="protein sequence ID" value="TDL17642.1"/>
    <property type="molecule type" value="Genomic_DNA"/>
</dbReference>
<reference evidence="1 2" key="1">
    <citation type="submission" date="2018-06" db="EMBL/GenBank/DDBJ databases">
        <title>A transcriptomic atlas of mushroom development highlights an independent origin of complex multicellularity.</title>
        <authorList>
            <consortium name="DOE Joint Genome Institute"/>
            <person name="Krizsan K."/>
            <person name="Almasi E."/>
            <person name="Merenyi Z."/>
            <person name="Sahu N."/>
            <person name="Viragh M."/>
            <person name="Koszo T."/>
            <person name="Mondo S."/>
            <person name="Kiss B."/>
            <person name="Balint B."/>
            <person name="Kues U."/>
            <person name="Barry K."/>
            <person name="Hegedus J.C."/>
            <person name="Henrissat B."/>
            <person name="Johnson J."/>
            <person name="Lipzen A."/>
            <person name="Ohm R."/>
            <person name="Nagy I."/>
            <person name="Pangilinan J."/>
            <person name="Yan J."/>
            <person name="Xiong Y."/>
            <person name="Grigoriev I.V."/>
            <person name="Hibbett D.S."/>
            <person name="Nagy L.G."/>
        </authorList>
    </citation>
    <scope>NUCLEOTIDE SEQUENCE [LARGE SCALE GENOMIC DNA]</scope>
    <source>
        <strain evidence="1 2">SZMC22713</strain>
    </source>
</reference>
<accession>A0A4Y7PS07</accession>
<dbReference type="InterPro" id="IPR032675">
    <property type="entry name" value="LRR_dom_sf"/>
</dbReference>
<name>A0A4Y7PS07_9AGAM</name>
<gene>
    <name evidence="1" type="ORF">BD410DRAFT_831375</name>
</gene>
<dbReference type="OrthoDB" id="2269034at2759"/>
<evidence type="ECO:0000313" key="1">
    <source>
        <dbReference type="EMBL" id="TDL17642.1"/>
    </source>
</evidence>
<dbReference type="Proteomes" id="UP000294933">
    <property type="component" value="Unassembled WGS sequence"/>
</dbReference>
<proteinExistence type="predicted"/>
<sequence length="454" mass="51431">MSYSGTHIQSIPPEILSRIFLECLSGNCFPPPAKSEAPLLLGRVCSHWRSIVLSTQELWTSLGLGARYPAGFDLKNDAKSVEQWRIRAGPSSRLSYSLSYPHRDSGSEVGDHESWTHLMNAIIRQHQLWRRIQVVIPPSIAEQILSVISNQRAPMLEYLNINTVNIDNPLDINLPAMPRLQKLVLNMDQTALQFAACGSQSLREFIIHSTGPVLSLDVCWLLITQSPSLEVFRAHCSTFTLYHAEIHRHTRLTYLHLQAQFDPGPFFDKIEAPKLNFMKLQYTRYMVDYYECGWPHLTSFLNRSKCQLAHLHLGVGEMSQVDIVNCFHATPGLKSLCVDIWPHMREATINTLKSHTLNSGGDTLCPELESLCFFTLRCSLKALEDMIVSRCTNVATKLRKVSLYDYGSAPYEQLLVAPRIVRCIEEGLQLIIGPSDSYKGQYRSDDPLTEGWTE</sequence>
<keyword evidence="2" id="KW-1185">Reference proteome</keyword>
<evidence type="ECO:0000313" key="2">
    <source>
        <dbReference type="Proteomes" id="UP000294933"/>
    </source>
</evidence>
<dbReference type="Gene3D" id="3.80.10.10">
    <property type="entry name" value="Ribonuclease Inhibitor"/>
    <property type="match status" value="1"/>
</dbReference>